<dbReference type="AlphaFoldDB" id="A0A9X4N1T0"/>
<organism evidence="4 5">
    <name type="scientific">Profundicola chukchiensis</name>
    <dbReference type="NCBI Taxonomy" id="2961959"/>
    <lineage>
        <taxon>Bacteria</taxon>
        <taxon>Pseudomonadati</taxon>
        <taxon>Bacteroidota</taxon>
        <taxon>Flavobacteriia</taxon>
        <taxon>Flavobacteriales</taxon>
        <taxon>Weeksellaceae</taxon>
        <taxon>Profundicola</taxon>
    </lineage>
</organism>
<evidence type="ECO:0000313" key="5">
    <source>
        <dbReference type="Proteomes" id="UP001152599"/>
    </source>
</evidence>
<feature type="domain" description="SbsA Ig-like" evidence="3">
    <location>
        <begin position="42"/>
        <end position="146"/>
    </location>
</feature>
<protein>
    <submittedName>
        <fullName evidence="4">Ig-like domain-containing protein</fullName>
    </submittedName>
</protein>
<dbReference type="EMBL" id="JANCMU010000001">
    <property type="protein sequence ID" value="MDG4944919.1"/>
    <property type="molecule type" value="Genomic_DNA"/>
</dbReference>
<dbReference type="RefSeq" id="WP_304419663.1">
    <property type="nucleotide sequence ID" value="NZ_JANCMU010000001.1"/>
</dbReference>
<sequence length="574" mass="66375">MKHSHLMKFLVSKHYIFAIALVYLLFSWSCARKGRPDGGPKDITPPVLLQSIPDTFSTNVDTKIKKIELNFDEYVTLKDYMKNVIISPPVDPQPIFTPTGMAAKKVTVEFSGELQPETTYTINFGQSIQDNNEGNPLSYFSYIFSTGDKIDSLEVKGKVNNMGERKLPENVIAALYRIDSTYNDSLIYKQKPYYVAKLDSANQFSLKYLRSGSYRLVAFNDEVANTRLDPAKEKFAFYPEIVEAGSSLDYDLNLFKLNQPYRAKEVSQVDYGKLEFYFEGKPEKVDIQALEPNFTTSKIYHKAYSDTATLYFNPSIDSLTEKRVRMRFAVNHMDKIDSLPPVIYQTEKYTPLKVYGRNLDYVPGKMYEIEANYPLDTLDKSYISVVKDSVDLDFEVKRLKPNKFGLDFPIEFNSKYKIAVLPEAAKDYMQRTNDTLSLSFGVKESRDFGNLILNIQNKPEAPFWLKLLNAQDREVTSVYGTKAKHEFKHLKPGEYYFKLLVDENANERYDTGDWYEQKQPEPIYIYQENVTVRAYWDIEETWVLGSSNQKSTEAPEKKDIEELMDRRPSTLDRP</sequence>
<evidence type="ECO:0000256" key="2">
    <source>
        <dbReference type="SAM" id="MobiDB-lite"/>
    </source>
</evidence>
<dbReference type="Proteomes" id="UP001152599">
    <property type="component" value="Unassembled WGS sequence"/>
</dbReference>
<feature type="region of interest" description="Disordered" evidence="2">
    <location>
        <begin position="547"/>
        <end position="574"/>
    </location>
</feature>
<comment type="caution">
    <text evidence="4">The sequence shown here is derived from an EMBL/GenBank/DDBJ whole genome shotgun (WGS) entry which is preliminary data.</text>
</comment>
<gene>
    <name evidence="4" type="ORF">NMK71_00690</name>
</gene>
<evidence type="ECO:0000313" key="4">
    <source>
        <dbReference type="EMBL" id="MDG4944919.1"/>
    </source>
</evidence>
<keyword evidence="5" id="KW-1185">Reference proteome</keyword>
<proteinExistence type="predicted"/>
<dbReference type="InterPro" id="IPR032812">
    <property type="entry name" value="SbsA_Ig"/>
</dbReference>
<evidence type="ECO:0000256" key="1">
    <source>
        <dbReference type="ARBA" id="ARBA00022729"/>
    </source>
</evidence>
<accession>A0A9X4N1T0</accession>
<name>A0A9X4N1T0_9FLAO</name>
<reference evidence="4" key="1">
    <citation type="submission" date="2022-07" db="EMBL/GenBank/DDBJ databases">
        <title>Description and genome-wide analysis of Profundicola chukchiensis gen. nov., sp. nov., marine bacteria isolated from bottom sediments of the Chukchi Sea.</title>
        <authorList>
            <person name="Romanenko L."/>
            <person name="Otstavnykh N."/>
            <person name="Kurilenko V."/>
            <person name="Eremeev V."/>
            <person name="Velansky P."/>
            <person name="Mikhailov V."/>
            <person name="Isaeva M."/>
        </authorList>
    </citation>
    <scope>NUCLEOTIDE SEQUENCE</scope>
    <source>
        <strain evidence="4">KMM 9713</strain>
    </source>
</reference>
<dbReference type="Pfam" id="PF13205">
    <property type="entry name" value="Big_5"/>
    <property type="match status" value="1"/>
</dbReference>
<feature type="compositionally biased region" description="Basic and acidic residues" evidence="2">
    <location>
        <begin position="553"/>
        <end position="574"/>
    </location>
</feature>
<evidence type="ECO:0000259" key="3">
    <source>
        <dbReference type="Pfam" id="PF13205"/>
    </source>
</evidence>
<keyword evidence="1" id="KW-0732">Signal</keyword>